<gene>
    <name evidence="2" type="ORF">COX73_00885</name>
</gene>
<dbReference type="AlphaFoldDB" id="A0A2M7VKT9"/>
<comment type="caution">
    <text evidence="2">The sequence shown here is derived from an EMBL/GenBank/DDBJ whole genome shotgun (WGS) entry which is preliminary data.</text>
</comment>
<dbReference type="InterPro" id="IPR029063">
    <property type="entry name" value="SAM-dependent_MTases_sf"/>
</dbReference>
<evidence type="ECO:0000313" key="3">
    <source>
        <dbReference type="Proteomes" id="UP000231469"/>
    </source>
</evidence>
<dbReference type="Pfam" id="PF08241">
    <property type="entry name" value="Methyltransf_11"/>
    <property type="match status" value="1"/>
</dbReference>
<dbReference type="SUPFAM" id="SSF53335">
    <property type="entry name" value="S-adenosyl-L-methionine-dependent methyltransferases"/>
    <property type="match status" value="1"/>
</dbReference>
<evidence type="ECO:0000313" key="2">
    <source>
        <dbReference type="EMBL" id="PJA02414.1"/>
    </source>
</evidence>
<sequence>MLDSNFWANYFKVYDVLNLLIPYQELLETICDELEIKPGEKILEAGCGTGNLALKIKERGAKVVGLDNCQEALDIYRKKDPTAELVLADLAKKLPFPDNYFDKIASNNTLYAVPREKRDQLMKESLRILKPGGKIVLANMREGWKPINVYIDHIKKDIKIFGLLVVFLKVIKNIIPTIKMFYYNNKALKADKVGTFSFFKFDEQGSLLIKNGFKNVSKNIYVYSGQAILNSAKK</sequence>
<dbReference type="Proteomes" id="UP000231469">
    <property type="component" value="Unassembled WGS sequence"/>
</dbReference>
<dbReference type="GO" id="GO:0008757">
    <property type="term" value="F:S-adenosylmethionine-dependent methyltransferase activity"/>
    <property type="evidence" value="ECO:0007669"/>
    <property type="project" value="InterPro"/>
</dbReference>
<evidence type="ECO:0000259" key="1">
    <source>
        <dbReference type="Pfam" id="PF08241"/>
    </source>
</evidence>
<proteinExistence type="predicted"/>
<organism evidence="2 3">
    <name type="scientific">bacterium (Candidatus Gribaldobacteria) CG_4_10_14_0_2_um_filter_36_18</name>
    <dbReference type="NCBI Taxonomy" id="2014264"/>
    <lineage>
        <taxon>Bacteria</taxon>
        <taxon>Candidatus Gribaldobacteria</taxon>
    </lineage>
</organism>
<protein>
    <recommendedName>
        <fullName evidence="1">Methyltransferase type 11 domain-containing protein</fullName>
    </recommendedName>
</protein>
<reference evidence="3" key="1">
    <citation type="submission" date="2017-09" db="EMBL/GenBank/DDBJ databases">
        <title>Depth-based differentiation of microbial function through sediment-hosted aquifers and enrichment of novel symbionts in the deep terrestrial subsurface.</title>
        <authorList>
            <person name="Probst A.J."/>
            <person name="Ladd B."/>
            <person name="Jarett J.K."/>
            <person name="Geller-Mcgrath D.E."/>
            <person name="Sieber C.M.K."/>
            <person name="Emerson J.B."/>
            <person name="Anantharaman K."/>
            <person name="Thomas B.C."/>
            <person name="Malmstrom R."/>
            <person name="Stieglmeier M."/>
            <person name="Klingl A."/>
            <person name="Woyke T."/>
            <person name="Ryan C.M."/>
            <person name="Banfield J.F."/>
        </authorList>
    </citation>
    <scope>NUCLEOTIDE SEQUENCE [LARGE SCALE GENOMIC DNA]</scope>
</reference>
<dbReference type="Gene3D" id="3.40.50.150">
    <property type="entry name" value="Vaccinia Virus protein VP39"/>
    <property type="match status" value="1"/>
</dbReference>
<accession>A0A2M7VKT9</accession>
<dbReference type="PANTHER" id="PTHR43861:SF1">
    <property type="entry name" value="TRANS-ACONITATE 2-METHYLTRANSFERASE"/>
    <property type="match status" value="1"/>
</dbReference>
<dbReference type="EMBL" id="PFPS01000039">
    <property type="protein sequence ID" value="PJA02414.1"/>
    <property type="molecule type" value="Genomic_DNA"/>
</dbReference>
<dbReference type="PANTHER" id="PTHR43861">
    <property type="entry name" value="TRANS-ACONITATE 2-METHYLTRANSFERASE-RELATED"/>
    <property type="match status" value="1"/>
</dbReference>
<name>A0A2M7VKT9_9BACT</name>
<dbReference type="InterPro" id="IPR013216">
    <property type="entry name" value="Methyltransf_11"/>
</dbReference>
<dbReference type="CDD" id="cd02440">
    <property type="entry name" value="AdoMet_MTases"/>
    <property type="match status" value="1"/>
</dbReference>
<feature type="domain" description="Methyltransferase type 11" evidence="1">
    <location>
        <begin position="43"/>
        <end position="137"/>
    </location>
</feature>